<dbReference type="GO" id="GO:0008168">
    <property type="term" value="F:methyltransferase activity"/>
    <property type="evidence" value="ECO:0007669"/>
    <property type="project" value="UniProtKB-KW"/>
</dbReference>
<evidence type="ECO:0000313" key="3">
    <source>
        <dbReference type="EMBL" id="MUP37950.1"/>
    </source>
</evidence>
<name>A0A7M4D5M1_9BACT</name>
<dbReference type="PANTHER" id="PTHR43619:SF2">
    <property type="entry name" value="S-ADENOSYL-L-METHIONINE-DEPENDENT METHYLTRANSFERASES SUPERFAMILY PROTEIN"/>
    <property type="match status" value="1"/>
</dbReference>
<dbReference type="Proteomes" id="UP000285951">
    <property type="component" value="Unassembled WGS sequence"/>
</dbReference>
<keyword evidence="1 3" id="KW-0489">Methyltransferase</keyword>
<evidence type="ECO:0000256" key="2">
    <source>
        <dbReference type="ARBA" id="ARBA00022679"/>
    </source>
</evidence>
<keyword evidence="5" id="KW-1185">Reference proteome</keyword>
<proteinExistence type="predicted"/>
<dbReference type="InterPro" id="IPR007213">
    <property type="entry name" value="Ppm1/Ppm2/Tcmp"/>
</dbReference>
<reference evidence="4 5" key="1">
    <citation type="submission" date="2019-11" db="EMBL/GenBank/DDBJ databases">
        <title>Draft genome sequence of Labilibaculum sp. strain SYP isolated from Black Sea.</title>
        <authorList>
            <person name="Yadav S."/>
            <person name="Villanueva L."/>
        </authorList>
    </citation>
    <scope>NUCLEOTIDE SEQUENCE [LARGE SCALE GENOMIC DNA]</scope>
    <source>
        <strain evidence="4 5">44</strain>
    </source>
</reference>
<dbReference type="SUPFAM" id="SSF53335">
    <property type="entry name" value="S-adenosyl-L-methionine-dependent methyltransferases"/>
    <property type="match status" value="1"/>
</dbReference>
<dbReference type="EMBL" id="WOTW01000017">
    <property type="protein sequence ID" value="MUP37950.1"/>
    <property type="molecule type" value="Genomic_DNA"/>
</dbReference>
<accession>A0A7M4D5M1</accession>
<dbReference type="InterPro" id="IPR029063">
    <property type="entry name" value="SAM-dependent_MTases_sf"/>
</dbReference>
<evidence type="ECO:0000313" key="5">
    <source>
        <dbReference type="Proteomes" id="UP000285951"/>
    </source>
</evidence>
<dbReference type="AlphaFoldDB" id="A0A7M4D5M1"/>
<protein>
    <submittedName>
        <fullName evidence="3">Class I SAM-dependent methyltransferase</fullName>
    </submittedName>
</protein>
<sequence length="219" mass="25370">MIEAQKQKIKINEGTVQETLLFPLWGRATETQKNNPRIVDNKAVEIIDQLDYDFSTITENLNELSITGWVARCIHIDRAVKQFIEKYPEATIINIGCGLDTTFDRIDNGKIMFYELDFPEVVELRKFFYQDTERHRSIASSFLEKQWYNEIKKPKGLLCIAGGVLYYSNGEQIKEFFISMADHFGQCDFYFDSLSPMGMKIAKKQVLKQEAILSKSLLI</sequence>
<gene>
    <name evidence="4" type="ORF">DWB62_009010</name>
    <name evidence="3" type="ORF">GNY23_09010</name>
</gene>
<dbReference type="EMBL" id="QTZN02000017">
    <property type="protein sequence ID" value="MVB07155.1"/>
    <property type="molecule type" value="Genomic_DNA"/>
</dbReference>
<evidence type="ECO:0000313" key="6">
    <source>
        <dbReference type="Proteomes" id="UP000462449"/>
    </source>
</evidence>
<dbReference type="Pfam" id="PF04072">
    <property type="entry name" value="LCM"/>
    <property type="match status" value="1"/>
</dbReference>
<dbReference type="PANTHER" id="PTHR43619">
    <property type="entry name" value="S-ADENOSYL-L-METHIONINE-DEPENDENT METHYLTRANSFERASE YKTD-RELATED"/>
    <property type="match status" value="1"/>
</dbReference>
<comment type="caution">
    <text evidence="3">The sequence shown here is derived from an EMBL/GenBank/DDBJ whole genome shotgun (WGS) entry which is preliminary data.</text>
</comment>
<evidence type="ECO:0000256" key="1">
    <source>
        <dbReference type="ARBA" id="ARBA00022603"/>
    </source>
</evidence>
<organism evidence="3 6">
    <name type="scientific">Labilibaculum euxinus</name>
    <dbReference type="NCBI Taxonomy" id="2686357"/>
    <lineage>
        <taxon>Bacteria</taxon>
        <taxon>Pseudomonadati</taxon>
        <taxon>Bacteroidota</taxon>
        <taxon>Bacteroidia</taxon>
        <taxon>Marinilabiliales</taxon>
        <taxon>Marinifilaceae</taxon>
        <taxon>Labilibaculum</taxon>
    </lineage>
</organism>
<evidence type="ECO:0000313" key="4">
    <source>
        <dbReference type="EMBL" id="MVB07155.1"/>
    </source>
</evidence>
<dbReference type="GO" id="GO:0032259">
    <property type="term" value="P:methylation"/>
    <property type="evidence" value="ECO:0007669"/>
    <property type="project" value="UniProtKB-KW"/>
</dbReference>
<dbReference type="Gene3D" id="3.40.50.150">
    <property type="entry name" value="Vaccinia Virus protein VP39"/>
    <property type="match status" value="1"/>
</dbReference>
<reference evidence="3 6" key="2">
    <citation type="submission" date="2019-12" db="EMBL/GenBank/DDBJ databases">
        <title>Draft genome sequence of Labilibaculum sp. strain 44 isolated from deep waters of Black Sea.</title>
        <authorList>
            <person name="Yadav S."/>
            <person name="Villanueva L."/>
        </authorList>
    </citation>
    <scope>NUCLEOTIDE SEQUENCE [LARGE SCALE GENOMIC DNA]</scope>
    <source>
        <strain evidence="3 6">44</strain>
    </source>
</reference>
<keyword evidence="2 3" id="KW-0808">Transferase</keyword>
<dbReference type="Proteomes" id="UP000462449">
    <property type="component" value="Unassembled WGS sequence"/>
</dbReference>